<feature type="compositionally biased region" description="Polar residues" evidence="1">
    <location>
        <begin position="123"/>
        <end position="146"/>
    </location>
</feature>
<evidence type="ECO:0000256" key="1">
    <source>
        <dbReference type="SAM" id="MobiDB-lite"/>
    </source>
</evidence>
<evidence type="ECO:0000313" key="2">
    <source>
        <dbReference type="EMBL" id="RFN52845.1"/>
    </source>
</evidence>
<feature type="compositionally biased region" description="Low complexity" evidence="1">
    <location>
        <begin position="1"/>
        <end position="14"/>
    </location>
</feature>
<gene>
    <name evidence="2" type="ORF">FIE12Z_2858</name>
</gene>
<dbReference type="EMBL" id="PXXK01000057">
    <property type="protein sequence ID" value="RFN52845.1"/>
    <property type="molecule type" value="Genomic_DNA"/>
</dbReference>
<protein>
    <submittedName>
        <fullName evidence="2">Uncharacterized protein</fullName>
    </submittedName>
</protein>
<comment type="caution">
    <text evidence="2">The sequence shown here is derived from an EMBL/GenBank/DDBJ whole genome shotgun (WGS) entry which is preliminary data.</text>
</comment>
<proteinExistence type="predicted"/>
<evidence type="ECO:0000313" key="3">
    <source>
        <dbReference type="Proteomes" id="UP000265631"/>
    </source>
</evidence>
<feature type="region of interest" description="Disordered" evidence="1">
    <location>
        <begin position="1"/>
        <end position="166"/>
    </location>
</feature>
<feature type="compositionally biased region" description="Polar residues" evidence="1">
    <location>
        <begin position="33"/>
        <end position="64"/>
    </location>
</feature>
<dbReference type="AlphaFoldDB" id="A0A395MYV3"/>
<accession>A0A395MYV3</accession>
<keyword evidence="3" id="KW-1185">Reference proteome</keyword>
<organism evidence="2 3">
    <name type="scientific">Fusarium flagelliforme</name>
    <dbReference type="NCBI Taxonomy" id="2675880"/>
    <lineage>
        <taxon>Eukaryota</taxon>
        <taxon>Fungi</taxon>
        <taxon>Dikarya</taxon>
        <taxon>Ascomycota</taxon>
        <taxon>Pezizomycotina</taxon>
        <taxon>Sordariomycetes</taxon>
        <taxon>Hypocreomycetidae</taxon>
        <taxon>Hypocreales</taxon>
        <taxon>Nectriaceae</taxon>
        <taxon>Fusarium</taxon>
        <taxon>Fusarium incarnatum-equiseti species complex</taxon>
    </lineage>
</organism>
<sequence length="166" mass="16635">MVSDSDTSSSVGDPDPTEVVTDETSHGGPAPSHDSTNTSASPDETISGPGTEQGQSTATQTDSAPGTDGAPTGTETSVSGTDQPATATPASTILDCQSTLTQSNGDEFTSAASRDVTEDHSGAITTDANDAPTTLPENHDQTTGSPESFVEPSDQNSDGNTDEASK</sequence>
<reference evidence="2 3" key="1">
    <citation type="journal article" date="2018" name="PLoS Pathog.">
        <title>Evolution of structural diversity of trichothecenes, a family of toxins produced by plant pathogenic and entomopathogenic fungi.</title>
        <authorList>
            <person name="Proctor R.H."/>
            <person name="McCormick S.P."/>
            <person name="Kim H.S."/>
            <person name="Cardoza R.E."/>
            <person name="Stanley A.M."/>
            <person name="Lindo L."/>
            <person name="Kelly A."/>
            <person name="Brown D.W."/>
            <person name="Lee T."/>
            <person name="Vaughan M.M."/>
            <person name="Alexander N.J."/>
            <person name="Busman M."/>
            <person name="Gutierrez S."/>
        </authorList>
    </citation>
    <scope>NUCLEOTIDE SEQUENCE [LARGE SCALE GENOMIC DNA]</scope>
    <source>
        <strain evidence="2 3">NRRL 13405</strain>
    </source>
</reference>
<name>A0A395MYV3_9HYPO</name>
<feature type="compositionally biased region" description="Polar residues" evidence="1">
    <location>
        <begin position="73"/>
        <end position="112"/>
    </location>
</feature>
<dbReference type="Proteomes" id="UP000265631">
    <property type="component" value="Unassembled WGS sequence"/>
</dbReference>